<evidence type="ECO:0000256" key="3">
    <source>
        <dbReference type="SAM" id="MobiDB-lite"/>
    </source>
</evidence>
<evidence type="ECO:0000313" key="6">
    <source>
        <dbReference type="EMBL" id="RLN67050.1"/>
    </source>
</evidence>
<organism evidence="6 7">
    <name type="scientific">Phytophthora kernoviae</name>
    <dbReference type="NCBI Taxonomy" id="325452"/>
    <lineage>
        <taxon>Eukaryota</taxon>
        <taxon>Sar</taxon>
        <taxon>Stramenopiles</taxon>
        <taxon>Oomycota</taxon>
        <taxon>Peronosporomycetes</taxon>
        <taxon>Peronosporales</taxon>
        <taxon>Peronosporaceae</taxon>
        <taxon>Phytophthora</taxon>
    </lineage>
</organism>
<reference evidence="7 8" key="1">
    <citation type="submission" date="2018-07" db="EMBL/GenBank/DDBJ databases">
        <title>Genome sequencing of oomycete isolates from Chile give support for New Zealand origin for Phytophthora kernoviae and make available the first Nothophytophthora sp. genome.</title>
        <authorList>
            <person name="Studholme D.J."/>
            <person name="Sanfuentes E."/>
            <person name="Panda P."/>
            <person name="Hill R."/>
            <person name="Sambles C."/>
            <person name="Grant M."/>
            <person name="Williams N.M."/>
            <person name="Mcdougal R.L."/>
        </authorList>
    </citation>
    <scope>NUCLEOTIDE SEQUENCE [LARGE SCALE GENOMIC DNA]</scope>
    <source>
        <strain evidence="6">Chile6</strain>
        <strain evidence="5">Chile7</strain>
    </source>
</reference>
<feature type="region of interest" description="Disordered" evidence="3">
    <location>
        <begin position="185"/>
        <end position="225"/>
    </location>
</feature>
<feature type="compositionally biased region" description="Low complexity" evidence="3">
    <location>
        <begin position="209"/>
        <end position="224"/>
    </location>
</feature>
<evidence type="ECO:0000313" key="8">
    <source>
        <dbReference type="Proteomes" id="UP000284657"/>
    </source>
</evidence>
<name>A0A3F2RZY1_9STRA</name>
<dbReference type="Proteomes" id="UP000284657">
    <property type="component" value="Unassembled WGS sequence"/>
</dbReference>
<dbReference type="PRINTS" id="PR00705">
    <property type="entry name" value="PAPAIN"/>
</dbReference>
<dbReference type="SMART" id="SM00645">
    <property type="entry name" value="Pept_C1"/>
    <property type="match status" value="1"/>
</dbReference>
<dbReference type="CDD" id="cd02248">
    <property type="entry name" value="Peptidase_C1A"/>
    <property type="match status" value="1"/>
</dbReference>
<feature type="compositionally biased region" description="Low complexity" evidence="3">
    <location>
        <begin position="191"/>
        <end position="200"/>
    </location>
</feature>
<evidence type="ECO:0000313" key="7">
    <source>
        <dbReference type="Proteomes" id="UP000277300"/>
    </source>
</evidence>
<comment type="caution">
    <text evidence="6">The sequence shown here is derived from an EMBL/GenBank/DDBJ whole genome shotgun (WGS) entry which is preliminary data.</text>
</comment>
<dbReference type="SUPFAM" id="SSF54001">
    <property type="entry name" value="Cysteine proteinases"/>
    <property type="match status" value="1"/>
</dbReference>
<keyword evidence="2" id="KW-0865">Zymogen</keyword>
<evidence type="ECO:0000256" key="2">
    <source>
        <dbReference type="ARBA" id="ARBA00023145"/>
    </source>
</evidence>
<dbReference type="PANTHER" id="PTHR12411">
    <property type="entry name" value="CYSTEINE PROTEASE FAMILY C1-RELATED"/>
    <property type="match status" value="1"/>
</dbReference>
<dbReference type="EMBL" id="MBAD02002316">
    <property type="protein sequence ID" value="RLN48406.1"/>
    <property type="molecule type" value="Genomic_DNA"/>
</dbReference>
<protein>
    <recommendedName>
        <fullName evidence="4">Peptidase C1A papain C-terminal domain-containing protein</fullName>
    </recommendedName>
</protein>
<feature type="compositionally biased region" description="Low complexity" evidence="3">
    <location>
        <begin position="464"/>
        <end position="516"/>
    </location>
</feature>
<evidence type="ECO:0000313" key="5">
    <source>
        <dbReference type="EMBL" id="RLN48406.1"/>
    </source>
</evidence>
<dbReference type="InterPro" id="IPR038765">
    <property type="entry name" value="Papain-like_cys_pep_sf"/>
</dbReference>
<evidence type="ECO:0000259" key="4">
    <source>
        <dbReference type="SMART" id="SM00645"/>
    </source>
</evidence>
<feature type="region of interest" description="Disordered" evidence="3">
    <location>
        <begin position="569"/>
        <end position="619"/>
    </location>
</feature>
<proteinExistence type="inferred from homology"/>
<feature type="domain" description="Peptidase C1A papain C-terminal" evidence="4">
    <location>
        <begin position="232"/>
        <end position="456"/>
    </location>
</feature>
<evidence type="ECO:0000256" key="1">
    <source>
        <dbReference type="ARBA" id="ARBA00008455"/>
    </source>
</evidence>
<dbReference type="InterPro" id="IPR013128">
    <property type="entry name" value="Peptidase_C1A"/>
</dbReference>
<comment type="similarity">
    <text evidence="1">Belongs to the peptidase C1 family.</text>
</comment>
<dbReference type="PROSITE" id="PS00139">
    <property type="entry name" value="THIOL_PROTEASE_CYS"/>
    <property type="match status" value="1"/>
</dbReference>
<dbReference type="EMBL" id="MBDO02000028">
    <property type="protein sequence ID" value="RLN67050.1"/>
    <property type="molecule type" value="Genomic_DNA"/>
</dbReference>
<dbReference type="Pfam" id="PF00112">
    <property type="entry name" value="Peptidase_C1"/>
    <property type="match status" value="1"/>
</dbReference>
<feature type="region of interest" description="Disordered" evidence="3">
    <location>
        <begin position="463"/>
        <end position="516"/>
    </location>
</feature>
<accession>A0A3F2RZY1</accession>
<sequence>MTSEQSSRCTVVVYVIEFYDCVFKQRPVEANAPSKVFQLAVLSAQFTSPVTALSGDALQTYTAWKQSSYYTEAVKVVGAYGGSAMGSFSSANKTGVSNGTSSADEVTSSSLDSNATITFPPSSSSSTIADISESDEQDRFDQALAAIKELQKLHPHANFSVNSPFVLLTSEEFLAYVNRYAVDPDSNPIKTSTSGSVTSSGDGGPLTTDSQGSNSSIASSQDGGLMTSSAAAGEIVDWENAGCVTAVKDQGECGACWAFSATAAMESGYCVASGGSLPSLSDQELISCDNAGESNGCGGGYAAYTIDWIANDRGGKMCTLDSYPFTSDDGSVPSCSMSSCTEVDIGVTGYKSVREDAGALEDAVRSRPVSIFLYSGSSAFQYYSGGVLTGENCDKTGSHSGLAVGFGETNDGVIYWRIKNQWGTSWGEDGYVRVERRYSGDSEGACGVELYATWPTFDSTLADTTSAPTTTSPSATISVPSTTTPSVTTATPTTAPTITTAPATTTATPTTETPSATETVQGKVVYKNSIDNFVYSITETPSTTAATPGTETPSATETVQNEAIDHANVSNPTEAPSATTVPSTIVQNEAVAQNAGSESVAGEASYSTTPSPSNRDCAM</sequence>
<gene>
    <name evidence="5" type="ORF">BBJ29_004399</name>
    <name evidence="6" type="ORF">BBP00_00001870</name>
</gene>
<dbReference type="InterPro" id="IPR039417">
    <property type="entry name" value="Peptidase_C1A_papain-like"/>
</dbReference>
<feature type="compositionally biased region" description="Polar residues" evidence="3">
    <location>
        <begin position="569"/>
        <end position="597"/>
    </location>
</feature>
<dbReference type="InterPro" id="IPR000668">
    <property type="entry name" value="Peptidase_C1A_C"/>
</dbReference>
<dbReference type="Proteomes" id="UP000277300">
    <property type="component" value="Unassembled WGS sequence"/>
</dbReference>
<dbReference type="GO" id="GO:0008234">
    <property type="term" value="F:cysteine-type peptidase activity"/>
    <property type="evidence" value="ECO:0007669"/>
    <property type="project" value="InterPro"/>
</dbReference>
<dbReference type="OrthoDB" id="190265at2759"/>
<feature type="compositionally biased region" description="Polar residues" evidence="3">
    <location>
        <begin position="605"/>
        <end position="619"/>
    </location>
</feature>
<dbReference type="GO" id="GO:0006508">
    <property type="term" value="P:proteolysis"/>
    <property type="evidence" value="ECO:0007669"/>
    <property type="project" value="InterPro"/>
</dbReference>
<dbReference type="Gene3D" id="3.90.70.10">
    <property type="entry name" value="Cysteine proteinases"/>
    <property type="match status" value="1"/>
</dbReference>
<dbReference type="InterPro" id="IPR000169">
    <property type="entry name" value="Pept_cys_AS"/>
</dbReference>
<dbReference type="AlphaFoldDB" id="A0A3F2RZY1"/>